<name>A0ABT8CP74_9FLAO</name>
<dbReference type="NCBIfam" id="TIGR04183">
    <property type="entry name" value="Por_Secre_tail"/>
    <property type="match status" value="1"/>
</dbReference>
<dbReference type="EMBL" id="JAUFQU010000001">
    <property type="protein sequence ID" value="MDN3706100.1"/>
    <property type="molecule type" value="Genomic_DNA"/>
</dbReference>
<keyword evidence="4" id="KW-1185">Reference proteome</keyword>
<evidence type="ECO:0000259" key="2">
    <source>
        <dbReference type="Pfam" id="PF18962"/>
    </source>
</evidence>
<evidence type="ECO:0000256" key="1">
    <source>
        <dbReference type="ARBA" id="ARBA00022729"/>
    </source>
</evidence>
<evidence type="ECO:0000313" key="3">
    <source>
        <dbReference type="EMBL" id="MDN3706100.1"/>
    </source>
</evidence>
<gene>
    <name evidence="3" type="ORF">QW060_03055</name>
</gene>
<protein>
    <submittedName>
        <fullName evidence="3">T9SS type A sorting domain-containing protein</fullName>
    </submittedName>
</protein>
<dbReference type="RefSeq" id="WP_290362237.1">
    <property type="nucleotide sequence ID" value="NZ_JAUFQU010000001.1"/>
</dbReference>
<dbReference type="Proteomes" id="UP001242368">
    <property type="component" value="Unassembled WGS sequence"/>
</dbReference>
<organism evidence="3 4">
    <name type="scientific">Paenimyroides ceti</name>
    <dbReference type="NCBI Taxonomy" id="395087"/>
    <lineage>
        <taxon>Bacteria</taxon>
        <taxon>Pseudomonadati</taxon>
        <taxon>Bacteroidota</taxon>
        <taxon>Flavobacteriia</taxon>
        <taxon>Flavobacteriales</taxon>
        <taxon>Flavobacteriaceae</taxon>
        <taxon>Paenimyroides</taxon>
    </lineage>
</organism>
<keyword evidence="1" id="KW-0732">Signal</keyword>
<evidence type="ECO:0000313" key="4">
    <source>
        <dbReference type="Proteomes" id="UP001242368"/>
    </source>
</evidence>
<dbReference type="Pfam" id="PF18962">
    <property type="entry name" value="Por_Secre_tail"/>
    <property type="match status" value="1"/>
</dbReference>
<dbReference type="InterPro" id="IPR026444">
    <property type="entry name" value="Secre_tail"/>
</dbReference>
<reference evidence="4" key="1">
    <citation type="journal article" date="2019" name="Int. J. Syst. Evol. Microbiol.">
        <title>The Global Catalogue of Microorganisms (GCM) 10K type strain sequencing project: providing services to taxonomists for standard genome sequencing and annotation.</title>
        <authorList>
            <consortium name="The Broad Institute Genomics Platform"/>
            <consortium name="The Broad Institute Genome Sequencing Center for Infectious Disease"/>
            <person name="Wu L."/>
            <person name="Ma J."/>
        </authorList>
    </citation>
    <scope>NUCLEOTIDE SEQUENCE [LARGE SCALE GENOMIC DNA]</scope>
    <source>
        <strain evidence="4">CECT 7184</strain>
    </source>
</reference>
<proteinExistence type="predicted"/>
<sequence>MIIQAQAQTLYTITTSTATYADLTSPISVNNGQVWDFDDFGPYQVPFSFKVAGQVITHFAFQDDNFIFLTGLNEDTDDFYYLLASGIYIQDKNFNEGVSQSPIGYKVEGNAGSRILKMQVKNAGSEDEALTLQTNNLFLNFQVWIYEGTNVIEYRYGNTNITASNMSVIEDGIQMGIVSMNEVYGCALYGNPASPTVAEFFNGQQVDPNIDYVMTTYPTNGRVYKFTPSTSAATEEFNKIQFRIYPNPVTESLRISLENMDSTDYVITDLTGKIIRKGKFTDLENTVDVTDVNSGMYFIKIGNTTKKFLKK</sequence>
<feature type="domain" description="Secretion system C-terminal sorting" evidence="2">
    <location>
        <begin position="244"/>
        <end position="311"/>
    </location>
</feature>
<accession>A0ABT8CP74</accession>
<comment type="caution">
    <text evidence="3">The sequence shown here is derived from an EMBL/GenBank/DDBJ whole genome shotgun (WGS) entry which is preliminary data.</text>
</comment>